<evidence type="ECO:0000256" key="1">
    <source>
        <dbReference type="SAM" id="MobiDB-lite"/>
    </source>
</evidence>
<feature type="non-terminal residue" evidence="2">
    <location>
        <position position="95"/>
    </location>
</feature>
<gene>
    <name evidence="2" type="ORF">M9458_006364</name>
</gene>
<dbReference type="EMBL" id="JAMKFB020000003">
    <property type="protein sequence ID" value="KAL0197824.1"/>
    <property type="molecule type" value="Genomic_DNA"/>
</dbReference>
<feature type="region of interest" description="Disordered" evidence="1">
    <location>
        <begin position="51"/>
        <end position="75"/>
    </location>
</feature>
<evidence type="ECO:0000313" key="2">
    <source>
        <dbReference type="EMBL" id="KAL0197824.1"/>
    </source>
</evidence>
<proteinExistence type="predicted"/>
<protein>
    <submittedName>
        <fullName evidence="2">Uncharacterized protein</fullName>
    </submittedName>
</protein>
<comment type="caution">
    <text evidence="2">The sequence shown here is derived from an EMBL/GenBank/DDBJ whole genome shotgun (WGS) entry which is preliminary data.</text>
</comment>
<sequence>MNICKSPAREGEYDNFRAQGMMCLWKINGVLDTDISMAATQGSLRISKLISDSRPRKWRPTPAPPERHDGDCRSSNSCQGNLTIGTCWDAVPEYG</sequence>
<accession>A0ABD0RGZ9</accession>
<organism evidence="2 3">
    <name type="scientific">Cirrhinus mrigala</name>
    <name type="common">Mrigala</name>
    <dbReference type="NCBI Taxonomy" id="683832"/>
    <lineage>
        <taxon>Eukaryota</taxon>
        <taxon>Metazoa</taxon>
        <taxon>Chordata</taxon>
        <taxon>Craniata</taxon>
        <taxon>Vertebrata</taxon>
        <taxon>Euteleostomi</taxon>
        <taxon>Actinopterygii</taxon>
        <taxon>Neopterygii</taxon>
        <taxon>Teleostei</taxon>
        <taxon>Ostariophysi</taxon>
        <taxon>Cypriniformes</taxon>
        <taxon>Cyprinidae</taxon>
        <taxon>Labeoninae</taxon>
        <taxon>Labeonini</taxon>
        <taxon>Cirrhinus</taxon>
    </lineage>
</organism>
<dbReference type="AlphaFoldDB" id="A0ABD0RGZ9"/>
<keyword evidence="3" id="KW-1185">Reference proteome</keyword>
<evidence type="ECO:0000313" key="3">
    <source>
        <dbReference type="Proteomes" id="UP001529510"/>
    </source>
</evidence>
<dbReference type="Proteomes" id="UP001529510">
    <property type="component" value="Unassembled WGS sequence"/>
</dbReference>
<name>A0ABD0RGZ9_CIRMR</name>
<reference evidence="2 3" key="1">
    <citation type="submission" date="2024-05" db="EMBL/GenBank/DDBJ databases">
        <title>Genome sequencing and assembly of Indian major carp, Cirrhinus mrigala (Hamilton, 1822).</title>
        <authorList>
            <person name="Mohindra V."/>
            <person name="Chowdhury L.M."/>
            <person name="Lal K."/>
            <person name="Jena J.K."/>
        </authorList>
    </citation>
    <scope>NUCLEOTIDE SEQUENCE [LARGE SCALE GENOMIC DNA]</scope>
    <source>
        <strain evidence="2">CM1030</strain>
        <tissue evidence="2">Blood</tissue>
    </source>
</reference>